<proteinExistence type="predicted"/>
<sequence>MSNNTGGVLSYWNMKEFHADANPKSIAEFPLYSDSHITGELNDDKGPYKFLNMISGVNKPGEITNAITLRMFWYVDDKSTYGVKTDTTKYHGGWVTDEISALVSLKLGIRIKAGAMNRSYDNYSDDKLGSPRSTKEKSPELNIGVRGPVLPSIVKTVNISNLGELYSLSCLTERQYVALIRSARMYQNAQWIAESEPELAWLMLISALETAANEWSSAKSTPVEKLKASKPDLAKILLESGGDSLLLKVANEISHTLGATNKFIKFCLNYIPEPPGKRPVEWARVKWSKTGFKDILNKLYGYRSEALHGGTPFPAPLCDPPERLSAEDGLVERGALGLASHTLGASWKSEDLPISIDTFNIFVNGVLNNWWNSMLVEQS</sequence>
<keyword evidence="2" id="KW-1185">Reference proteome</keyword>
<accession>A0A553JHV5</accession>
<gene>
    <name evidence="1" type="ORF">FN961_22525</name>
</gene>
<dbReference type="Proteomes" id="UP000318126">
    <property type="component" value="Unassembled WGS sequence"/>
</dbReference>
<dbReference type="RefSeq" id="WP_144042405.1">
    <property type="nucleotide sequence ID" value="NZ_BMPL01000046.1"/>
</dbReference>
<comment type="caution">
    <text evidence="1">The sequence shown here is derived from an EMBL/GenBank/DDBJ whole genome shotgun (WGS) entry which is preliminary data.</text>
</comment>
<reference evidence="2" key="1">
    <citation type="submission" date="2019-07" db="EMBL/GenBank/DDBJ databases">
        <title>Shewanella sp. YLB-08 draft genomic sequence.</title>
        <authorList>
            <person name="Yu L."/>
        </authorList>
    </citation>
    <scope>NUCLEOTIDE SEQUENCE [LARGE SCALE GENOMIC DNA]</scope>
    <source>
        <strain evidence="2">JCM 20706</strain>
    </source>
</reference>
<protein>
    <recommendedName>
        <fullName evidence="3">Apea-like HEPN domain-containing protein</fullName>
    </recommendedName>
</protein>
<organism evidence="1 2">
    <name type="scientific">Shewanella hanedai</name>
    <name type="common">Alteromonas hanedai</name>
    <dbReference type="NCBI Taxonomy" id="25"/>
    <lineage>
        <taxon>Bacteria</taxon>
        <taxon>Pseudomonadati</taxon>
        <taxon>Pseudomonadota</taxon>
        <taxon>Gammaproteobacteria</taxon>
        <taxon>Alteromonadales</taxon>
        <taxon>Shewanellaceae</taxon>
        <taxon>Shewanella</taxon>
    </lineage>
</organism>
<evidence type="ECO:0000313" key="1">
    <source>
        <dbReference type="EMBL" id="TRY12030.1"/>
    </source>
</evidence>
<evidence type="ECO:0008006" key="3">
    <source>
        <dbReference type="Google" id="ProtNLM"/>
    </source>
</evidence>
<dbReference type="EMBL" id="VKGK01000041">
    <property type="protein sequence ID" value="TRY12030.1"/>
    <property type="molecule type" value="Genomic_DNA"/>
</dbReference>
<evidence type="ECO:0000313" key="2">
    <source>
        <dbReference type="Proteomes" id="UP000318126"/>
    </source>
</evidence>
<dbReference type="AlphaFoldDB" id="A0A553JHV5"/>
<name>A0A553JHV5_SHEHA</name>
<dbReference type="OrthoDB" id="581179at2"/>